<keyword evidence="4" id="KW-1185">Reference proteome</keyword>
<feature type="chain" id="PRO_5012665907" evidence="2">
    <location>
        <begin position="23"/>
        <end position="478"/>
    </location>
</feature>
<evidence type="ECO:0000256" key="1">
    <source>
        <dbReference type="SAM" id="MobiDB-lite"/>
    </source>
</evidence>
<protein>
    <submittedName>
        <fullName evidence="3">Uncharacterized protein</fullName>
    </submittedName>
</protein>
<dbReference type="AlphaFoldDB" id="A0A1Y1HKE6"/>
<dbReference type="OrthoDB" id="2015909at2759"/>
<dbReference type="Proteomes" id="UP000054558">
    <property type="component" value="Unassembled WGS sequence"/>
</dbReference>
<evidence type="ECO:0000256" key="2">
    <source>
        <dbReference type="SAM" id="SignalP"/>
    </source>
</evidence>
<sequence>MGTVKLASMIMPAVLLMVFVAAKFYQENDGAFETVVSRIVPWPTTAIKGQIGKLEYSASASALTPLQAEDSTDLSETASMSTDNKEESVERDGTLAVPSLLPRNRLKLVDIASALFKSAESLTLQEPTPDSVNSSAEDVKIATTELPNIFKVPELFLTTTTDAAVAAPLDEISPANFVEVKMRVNDTDLIFEPKGNWERNSNGQGFSFMGSPHGEEDAPEILNFNTSLAHQMLNGKWVYFWGDSTMRQIFTAFLNGIQGSSISFQEAKSTFRSSGAQPNRKPYKPLPFDDTPCSVNEHAEHEDLVTQGSGASVSLTYGWKHFIHEEYDVTFLHEVLPSLRPGALPDVIVLSTGVHNCWHFGDSREWENMRELDAFLAELDRTEFPLPKIVWLDNVLFINGPPNSGWPDVCRRFNEYLRKRVKERVLGGNRREAFVSREHMTWDTPAELWGDVWRLHLAGDVYVAVGGLVLQAMKALGV</sequence>
<name>A0A1Y1HKE6_KLENI</name>
<feature type="compositionally biased region" description="Basic and acidic residues" evidence="1">
    <location>
        <begin position="83"/>
        <end position="93"/>
    </location>
</feature>
<feature type="signal peptide" evidence="2">
    <location>
        <begin position="1"/>
        <end position="22"/>
    </location>
</feature>
<evidence type="ECO:0000313" key="4">
    <source>
        <dbReference type="Proteomes" id="UP000054558"/>
    </source>
</evidence>
<dbReference type="EMBL" id="DF236972">
    <property type="protein sequence ID" value="GAQ79055.1"/>
    <property type="molecule type" value="Genomic_DNA"/>
</dbReference>
<gene>
    <name evidence="3" type="ORF">KFL_000230340</name>
</gene>
<keyword evidence="2" id="KW-0732">Signal</keyword>
<proteinExistence type="predicted"/>
<feature type="region of interest" description="Disordered" evidence="1">
    <location>
        <begin position="67"/>
        <end position="93"/>
    </location>
</feature>
<accession>A0A1Y1HKE6</accession>
<evidence type="ECO:0000313" key="3">
    <source>
        <dbReference type="EMBL" id="GAQ79055.1"/>
    </source>
</evidence>
<reference evidence="3 4" key="1">
    <citation type="journal article" date="2014" name="Nat. Commun.">
        <title>Klebsormidium flaccidum genome reveals primary factors for plant terrestrial adaptation.</title>
        <authorList>
            <person name="Hori K."/>
            <person name="Maruyama F."/>
            <person name="Fujisawa T."/>
            <person name="Togashi T."/>
            <person name="Yamamoto N."/>
            <person name="Seo M."/>
            <person name="Sato S."/>
            <person name="Yamada T."/>
            <person name="Mori H."/>
            <person name="Tajima N."/>
            <person name="Moriyama T."/>
            <person name="Ikeuchi M."/>
            <person name="Watanabe M."/>
            <person name="Wada H."/>
            <person name="Kobayashi K."/>
            <person name="Saito M."/>
            <person name="Masuda T."/>
            <person name="Sasaki-Sekimoto Y."/>
            <person name="Mashiguchi K."/>
            <person name="Awai K."/>
            <person name="Shimojima M."/>
            <person name="Masuda S."/>
            <person name="Iwai M."/>
            <person name="Nobusawa T."/>
            <person name="Narise T."/>
            <person name="Kondo S."/>
            <person name="Saito H."/>
            <person name="Sato R."/>
            <person name="Murakawa M."/>
            <person name="Ihara Y."/>
            <person name="Oshima-Yamada Y."/>
            <person name="Ohtaka K."/>
            <person name="Satoh M."/>
            <person name="Sonobe K."/>
            <person name="Ishii M."/>
            <person name="Ohtani R."/>
            <person name="Kanamori-Sato M."/>
            <person name="Honoki R."/>
            <person name="Miyazaki D."/>
            <person name="Mochizuki H."/>
            <person name="Umetsu J."/>
            <person name="Higashi K."/>
            <person name="Shibata D."/>
            <person name="Kamiya Y."/>
            <person name="Sato N."/>
            <person name="Nakamura Y."/>
            <person name="Tabata S."/>
            <person name="Ida S."/>
            <person name="Kurokawa K."/>
            <person name="Ohta H."/>
        </authorList>
    </citation>
    <scope>NUCLEOTIDE SEQUENCE [LARGE SCALE GENOMIC DNA]</scope>
    <source>
        <strain evidence="3 4">NIES-2285</strain>
    </source>
</reference>
<organism evidence="3 4">
    <name type="scientific">Klebsormidium nitens</name>
    <name type="common">Green alga</name>
    <name type="synonym">Ulothrix nitens</name>
    <dbReference type="NCBI Taxonomy" id="105231"/>
    <lineage>
        <taxon>Eukaryota</taxon>
        <taxon>Viridiplantae</taxon>
        <taxon>Streptophyta</taxon>
        <taxon>Klebsormidiophyceae</taxon>
        <taxon>Klebsormidiales</taxon>
        <taxon>Klebsormidiaceae</taxon>
        <taxon>Klebsormidium</taxon>
    </lineage>
</organism>